<protein>
    <submittedName>
        <fullName evidence="2">Uncharacterized protein</fullName>
    </submittedName>
</protein>
<sequence length="792" mass="90675">MVCDVVSHSSASFQFAPHIEDRFDHGPKQKSAKRRCFSFLVILFSSAVVLFVIASVALILTQKPVNFDDIGGFTYGDSSLSHGNYSFHARKLGDGKLVSHSIEDVIYSVPKSQFSFRWLHDDNMVLKVGDDYWKFDTNKADPYGSRKPWINPGQIRAQDKHSDFIFNSNSKFIAFGRTASQGFRHSRKCLYDIAQLENGNLRNFKPVGPFASGNEPLQLLEWNPAYGARDFVFVYENNIFYQESPDLPALPITSSGSEFRYHGVADWLYEEEILNDAKALWWSKSGEYLAYALFDDKNVSKIILPYYTQKPYPTYHSIAYPKAGDAHQPAVFLWIWNKELNTTQMILPPDELIEQNPDLSYYLFSAQWISLEEFENDKRDYLIVVWANRNQNQIFITSCQYGVPFIKEGKYFPESGYHGGPYDISAIVGYDKERDEIFFTAIGEIIGEKHIYRVPYASAEDNVAPQCISCLIENCKNVEVNFAPSGNQMVLFCDTAYQDTVAYLKKTKNILQHWIINDGSKSANFKPVFDIPNIRFDTVPLLSGIDANVRLILPPNFNSKYTYPVILHLYAGPNTFMVSNTTPMPLMTFLASVRQYIVVSIDGRGSANRGWKVRSPLYKNLGSPEIDDQINALRYLIQKYPFMDREKVSAFGWSYGGFASSHIVEKDGGDVVKCSMAVAPVVDFRFYDSAYTERYMLQPNENKDGYLATSLLNSTAIQKFKKVKFFLAHGEADDNVHYQNSALLAMALQDHDIHFTQLVYTNQEHSIKNTRVHLYKEVDRFLYEDCFQLNYY</sequence>
<proteinExistence type="predicted"/>
<evidence type="ECO:0000313" key="1">
    <source>
        <dbReference type="Proteomes" id="UP000887580"/>
    </source>
</evidence>
<dbReference type="Proteomes" id="UP000887580">
    <property type="component" value="Unplaced"/>
</dbReference>
<accession>A0AC35FAI7</accession>
<dbReference type="WBParaSite" id="PS1159_v2.g15562.t2">
    <property type="protein sequence ID" value="PS1159_v2.g15562.t2"/>
    <property type="gene ID" value="PS1159_v2.g15562"/>
</dbReference>
<evidence type="ECO:0000313" key="2">
    <source>
        <dbReference type="WBParaSite" id="PS1159_v2.g15562.t2"/>
    </source>
</evidence>
<name>A0AC35FAI7_9BILA</name>
<reference evidence="2" key="1">
    <citation type="submission" date="2022-11" db="UniProtKB">
        <authorList>
            <consortium name="WormBaseParasite"/>
        </authorList>
    </citation>
    <scope>IDENTIFICATION</scope>
</reference>
<organism evidence="1 2">
    <name type="scientific">Panagrolaimus sp. PS1159</name>
    <dbReference type="NCBI Taxonomy" id="55785"/>
    <lineage>
        <taxon>Eukaryota</taxon>
        <taxon>Metazoa</taxon>
        <taxon>Ecdysozoa</taxon>
        <taxon>Nematoda</taxon>
        <taxon>Chromadorea</taxon>
        <taxon>Rhabditida</taxon>
        <taxon>Tylenchina</taxon>
        <taxon>Panagrolaimomorpha</taxon>
        <taxon>Panagrolaimoidea</taxon>
        <taxon>Panagrolaimidae</taxon>
        <taxon>Panagrolaimus</taxon>
    </lineage>
</organism>